<evidence type="ECO:0000313" key="2">
    <source>
        <dbReference type="Proteomes" id="UP001498935"/>
    </source>
</evidence>
<keyword evidence="2" id="KW-1185">Reference proteome</keyword>
<organism evidence="1 2">
    <name type="scientific">Brevibacterium ammoniilyticum</name>
    <dbReference type="NCBI Taxonomy" id="1046555"/>
    <lineage>
        <taxon>Bacteria</taxon>
        <taxon>Bacillati</taxon>
        <taxon>Actinomycetota</taxon>
        <taxon>Actinomycetes</taxon>
        <taxon>Micrococcales</taxon>
        <taxon>Brevibacteriaceae</taxon>
        <taxon>Brevibacterium</taxon>
    </lineage>
</organism>
<dbReference type="Proteomes" id="UP001498935">
    <property type="component" value="Unassembled WGS sequence"/>
</dbReference>
<dbReference type="Pfam" id="PF17278">
    <property type="entry name" value="DUF5343"/>
    <property type="match status" value="1"/>
</dbReference>
<evidence type="ECO:0000313" key="1">
    <source>
        <dbReference type="EMBL" id="GAA5340317.1"/>
    </source>
</evidence>
<dbReference type="InterPro" id="IPR035235">
    <property type="entry name" value="DUF5343"/>
</dbReference>
<evidence type="ECO:0008006" key="3">
    <source>
        <dbReference type="Google" id="ProtNLM"/>
    </source>
</evidence>
<dbReference type="EMBL" id="BAABNP010000004">
    <property type="protein sequence ID" value="GAA5340317.1"/>
    <property type="molecule type" value="Genomic_DNA"/>
</dbReference>
<protein>
    <recommendedName>
        <fullName evidence="3">DUF5343 domain-containing protein</fullName>
    </recommendedName>
</protein>
<sequence length="216" mass="22850">MAVPTAYLTSTKNTANIFTAIQKASVPPNSFTHEFLKQLGFQSSGDRPIIPVLKAIGFLDESGRPTELYRLYKDPAQAKRALAKGIRTGYADLFAIDNEAHKRSGKDLAGMFARLSDKGDSVTAKMGLTFSALAGLADFSGGVEPSVRIAENGGDSGQLVESHVETGGGGDGHQEGVGSGAAGTFALRHDIHVHLPLSTDVAVYDAIFKSLRENLM</sequence>
<proteinExistence type="predicted"/>
<gene>
    <name evidence="1" type="ORF">KACC15558_13570</name>
</gene>
<dbReference type="RefSeq" id="WP_342037730.1">
    <property type="nucleotide sequence ID" value="NZ_BAABBK010000004.1"/>
</dbReference>
<accession>A0ABP9U0L6</accession>
<name>A0ABP9U0L6_9MICO</name>
<comment type="caution">
    <text evidence="1">The sequence shown here is derived from an EMBL/GenBank/DDBJ whole genome shotgun (WGS) entry which is preliminary data.</text>
</comment>
<reference evidence="1 2" key="1">
    <citation type="submission" date="2024-02" db="EMBL/GenBank/DDBJ databases">
        <title>Characterization of antibiotic resistant novel bacterial strains and their environmental applications.</title>
        <authorList>
            <person name="Manzoor S."/>
            <person name="Abbas S."/>
            <person name="Arshad M."/>
            <person name="Li W.J."/>
            <person name="Ahmed I."/>
        </authorList>
    </citation>
    <scope>NUCLEOTIDE SEQUENCE [LARGE SCALE GENOMIC DNA]</scope>
    <source>
        <strain evidence="1 2">KACC 15558</strain>
    </source>
</reference>